<name>A0A173UTV3_9FIRM</name>
<evidence type="ECO:0000259" key="6">
    <source>
        <dbReference type="Pfam" id="PF14195"/>
    </source>
</evidence>
<evidence type="ECO:0000256" key="2">
    <source>
        <dbReference type="SAM" id="MobiDB-lite"/>
    </source>
</evidence>
<dbReference type="Gene3D" id="1.10.10.2910">
    <property type="match status" value="1"/>
</dbReference>
<dbReference type="GO" id="GO:0003697">
    <property type="term" value="F:single-stranded DNA binding"/>
    <property type="evidence" value="ECO:0007669"/>
    <property type="project" value="InterPro"/>
</dbReference>
<dbReference type="InterPro" id="IPR043519">
    <property type="entry name" value="NT_sf"/>
</dbReference>
<dbReference type="GO" id="GO:0016779">
    <property type="term" value="F:nucleotidyltransferase activity"/>
    <property type="evidence" value="ECO:0007669"/>
    <property type="project" value="UniProtKB-KW"/>
</dbReference>
<dbReference type="Pfam" id="PF18830">
    <property type="entry name" value="LPD16"/>
    <property type="match status" value="1"/>
</dbReference>
<feature type="coiled-coil region" evidence="1">
    <location>
        <begin position="284"/>
        <end position="311"/>
    </location>
</feature>
<dbReference type="RefSeq" id="WP_055264229.1">
    <property type="nucleotide sequence ID" value="NZ_CYXV01000019.1"/>
</dbReference>
<evidence type="ECO:0000259" key="5">
    <source>
        <dbReference type="Pfam" id="PF14191"/>
    </source>
</evidence>
<dbReference type="InterPro" id="IPR013610">
    <property type="entry name" value="ArdC_N"/>
</dbReference>
<dbReference type="Pfam" id="PF08401">
    <property type="entry name" value="ArdcN"/>
    <property type="match status" value="1"/>
</dbReference>
<keyword evidence="8" id="KW-0808">Transferase</keyword>
<feature type="region of interest" description="Disordered" evidence="2">
    <location>
        <begin position="1600"/>
        <end position="1625"/>
    </location>
</feature>
<dbReference type="Proteomes" id="UP000095495">
    <property type="component" value="Unassembled WGS sequence"/>
</dbReference>
<organism evidence="8 9">
    <name type="scientific">Roseburia faecis</name>
    <dbReference type="NCBI Taxonomy" id="301302"/>
    <lineage>
        <taxon>Bacteria</taxon>
        <taxon>Bacillati</taxon>
        <taxon>Bacillota</taxon>
        <taxon>Clostridia</taxon>
        <taxon>Lachnospirales</taxon>
        <taxon>Lachnospiraceae</taxon>
        <taxon>Roseburia</taxon>
    </lineage>
</organism>
<dbReference type="InterPro" id="IPR040568">
    <property type="entry name" value="LPD16"/>
</dbReference>
<feature type="domain" description="DUF4316" evidence="6">
    <location>
        <begin position="1552"/>
        <end position="1588"/>
    </location>
</feature>
<evidence type="ECO:0000259" key="7">
    <source>
        <dbReference type="Pfam" id="PF18830"/>
    </source>
</evidence>
<dbReference type="InterPro" id="IPR025923">
    <property type="entry name" value="YodL-like_dom"/>
</dbReference>
<reference evidence="8 9" key="1">
    <citation type="submission" date="2015-09" db="EMBL/GenBank/DDBJ databases">
        <authorList>
            <consortium name="Pathogen Informatics"/>
        </authorList>
    </citation>
    <scope>NUCLEOTIDE SEQUENCE [LARGE SCALE GENOMIC DNA]</scope>
    <source>
        <strain evidence="8 9">2789STDY5608863</strain>
    </source>
</reference>
<feature type="domain" description="Large polyvalent protein-associated" evidence="7">
    <location>
        <begin position="1110"/>
        <end position="1189"/>
    </location>
</feature>
<dbReference type="EMBL" id="CYXV01000019">
    <property type="protein sequence ID" value="CUN18471.1"/>
    <property type="molecule type" value="Genomic_DNA"/>
</dbReference>
<feature type="domain" description="N-terminal" evidence="4">
    <location>
        <begin position="8"/>
        <end position="133"/>
    </location>
</feature>
<gene>
    <name evidence="8" type="primary">traC</name>
    <name evidence="8" type="ORF">ERS852420_03285</name>
</gene>
<dbReference type="SUPFAM" id="SSF81301">
    <property type="entry name" value="Nucleotidyltransferase"/>
    <property type="match status" value="1"/>
</dbReference>
<dbReference type="Pfam" id="PF14195">
    <property type="entry name" value="DUF4316"/>
    <property type="match status" value="1"/>
</dbReference>
<evidence type="ECO:0000259" key="4">
    <source>
        <dbReference type="Pfam" id="PF08401"/>
    </source>
</evidence>
<dbReference type="EC" id="2.7.7.-" evidence="8"/>
<keyword evidence="1" id="KW-0175">Coiled coil</keyword>
<proteinExistence type="predicted"/>
<feature type="domain" description="IrrE N-terminal-like" evidence="3">
    <location>
        <begin position="169"/>
        <end position="247"/>
    </location>
</feature>
<dbReference type="Pfam" id="PF14191">
    <property type="entry name" value="YodL"/>
    <property type="match status" value="1"/>
</dbReference>
<feature type="domain" description="YodL-like" evidence="5">
    <location>
        <begin position="678"/>
        <end position="776"/>
    </location>
</feature>
<dbReference type="InterPro" id="IPR025465">
    <property type="entry name" value="DUF4316"/>
</dbReference>
<dbReference type="Pfam" id="PF06114">
    <property type="entry name" value="Peptidase_M78"/>
    <property type="match status" value="1"/>
</dbReference>
<protein>
    <submittedName>
        <fullName evidence="8">DNA primase TraC</fullName>
        <ecNumber evidence="8">2.7.7.-</ecNumber>
    </submittedName>
</protein>
<evidence type="ECO:0000313" key="9">
    <source>
        <dbReference type="Proteomes" id="UP000095495"/>
    </source>
</evidence>
<accession>A0A173UTV3</accession>
<evidence type="ECO:0000313" key="8">
    <source>
        <dbReference type="EMBL" id="CUN18471.1"/>
    </source>
</evidence>
<keyword evidence="8" id="KW-0548">Nucleotidyltransferase</keyword>
<evidence type="ECO:0000259" key="3">
    <source>
        <dbReference type="Pfam" id="PF06114"/>
    </source>
</evidence>
<sequence>MADAKTEKQKVQEITEKLEQGIKELFESEKYKTYLNTMSKFHNYSFNNTMLIAMQKPDATLVAGFKAWQKNFDRHVKKGEKGIRILAPAPYKIKEEQEKLDPVTGEIMLDKNGMPITEEVEIKIPAFRVVPVFDVSQTDGKELPDIGVNELSGSVEDYEDFMQALTEVSPVPITYEDIEGEAKGYFHTTDHRIAIQEGMSQSQTVKTAIHEVAHAKLHDREQNQDIDAVLDKDRNTKEVEAESVAYTVCQHFGIDTSDYSFGYIAGWSSDRDMKELKSALDTIRKTASELITGIEDRLAELQKDRAVEQEQNKESILLIQNDDLTKYSLVSVMGMDRQELMDVLSAMSEDDKLSIQAYLESKGAWTTEIANENTKEFGEYHLDVRYNTDTEELVDMKERKAIYDKSMEPIAAGDVVVKFSGSMGSEWEISKITNMSPDEVKKLLYDMAVLNESEWDGDYNAYLKEHGAEMTLISSSAGLNEHAPQFFDFAYDADTGVSASTELSAIQQAENLINRMEHGATVFTDDERNLIVNYNYKLDDMEKTRELAEKLAYMIENQPVNEALTVIDAQAEIDALPDGMIGLSEMHEYGYSWNEMLPLTKDKATELFGEDVAVYQLHEDGSETLIEDSEELKEHEGIFGVEKDDWSAYLEHKSMKQELEESPANRVEQLLFGSEDRFGIYQLKDTEEARDIHFMGMDYLESKGVVVKKENYDLLYTAPLEEGTSLEDIYTRFNIDRPADFRGHSLSVSDVVVLHQNGENTSHYVDSFGYREVPEFTKELMAEHTKEQTSVIDETTEILSEIAQEHANDEPDRENEVFLVNYNEWREVGTLDFEQNYFAIDDPYADGDFRLLHLQNQIKDITPAGVHYDTYEEAAAALYESEREMANMPLNKENNIGSYMLNGRAQLERIMEARQLQKHMDIENDKVSYYVIADLSTWAENSPERSKLERFDSISEAMEAFQTYRGKDAQYSDDKARTTFGVSVHGIEFDVIHVRNNENVLSLDFTHSSEAKESKHFMDDLQTLSDSIGIEKVRVHRDMSPEEVKDFVKQRFEHQLKQGGLDDISLYMSRFNTLYEQGKMEKLMPTANQKHIEEDVPITEWDNPYFEVKEPEQMAFSIKDKFVSIQTCTEGYDYSVFDTDYRLIDGGVYDNPDISIHAALKDILEDFGLSKQDKRIPVDYEELMEKTEAVEREQLNERIREEVPEADNVVADFKAKTEKLFNGINGQTQDDIEQTVWAYLQSKLDEYEIDVELLDVVVSGSRCRGLEKAGSDLDVVVEYKGREHEDDLFNAFNEDGLMIGGIKVDINPITEGKTGTLATYLPRVESYLAEKQAMQKASAVEATPEKTVTLTVAECGEFHSLGEFHENIASVEEAIAVWKSIPPERMNGIPSIGINIHTEGTEHYEDVEMDILSGKVIDLEVLDYVPDITDDPKAIEIIAELIDKLPDIEVRGSLEKWQAAILATEIDQFSYDYDTYQYQDTVEDREAQVANITEDIRNGNTGYLNDFLNAVISEGVREGITDIFGQGVEIDDSEAVQTARRAKELLDKLAEYKPLAKVEELTEQNYNMIDNVLNNGAEKKEQEQTKGRISIKEKLAEKKAVIEQRDKAERTSPEKETEKKSQREM</sequence>
<dbReference type="InterPro" id="IPR010359">
    <property type="entry name" value="IrrE_HExxH"/>
</dbReference>
<evidence type="ECO:0000256" key="1">
    <source>
        <dbReference type="SAM" id="Coils"/>
    </source>
</evidence>